<evidence type="ECO:0000313" key="2">
    <source>
        <dbReference type="EMBL" id="TRY80168.1"/>
    </source>
</evidence>
<reference evidence="2 3" key="1">
    <citation type="journal article" date="2019" name="Sci. Data">
        <title>Hybrid genome assembly and annotation of Danionella translucida.</title>
        <authorList>
            <person name="Kadobianskyi M."/>
            <person name="Schulze L."/>
            <person name="Schuelke M."/>
            <person name="Judkewitz B."/>
        </authorList>
    </citation>
    <scope>NUCLEOTIDE SEQUENCE [LARGE SCALE GENOMIC DNA]</scope>
    <source>
        <strain evidence="2 3">Bolton</strain>
    </source>
</reference>
<feature type="region of interest" description="Disordered" evidence="1">
    <location>
        <begin position="1"/>
        <end position="22"/>
    </location>
</feature>
<evidence type="ECO:0000256" key="1">
    <source>
        <dbReference type="SAM" id="MobiDB-lite"/>
    </source>
</evidence>
<gene>
    <name evidence="2" type="ORF">DNTS_003406</name>
</gene>
<organism evidence="2 3">
    <name type="scientific">Danionella cerebrum</name>
    <dbReference type="NCBI Taxonomy" id="2873325"/>
    <lineage>
        <taxon>Eukaryota</taxon>
        <taxon>Metazoa</taxon>
        <taxon>Chordata</taxon>
        <taxon>Craniata</taxon>
        <taxon>Vertebrata</taxon>
        <taxon>Euteleostomi</taxon>
        <taxon>Actinopterygii</taxon>
        <taxon>Neopterygii</taxon>
        <taxon>Teleostei</taxon>
        <taxon>Ostariophysi</taxon>
        <taxon>Cypriniformes</taxon>
        <taxon>Danionidae</taxon>
        <taxon>Danioninae</taxon>
        <taxon>Danionella</taxon>
    </lineage>
</organism>
<dbReference type="EMBL" id="SRMA01026654">
    <property type="protein sequence ID" value="TRY80168.1"/>
    <property type="molecule type" value="Genomic_DNA"/>
</dbReference>
<name>A0A553PR55_9TELE</name>
<dbReference type="Proteomes" id="UP000316079">
    <property type="component" value="Unassembled WGS sequence"/>
</dbReference>
<keyword evidence="3" id="KW-1185">Reference proteome</keyword>
<protein>
    <submittedName>
        <fullName evidence="2">Uncharacterized protein</fullName>
    </submittedName>
</protein>
<dbReference type="AlphaFoldDB" id="A0A553PR55"/>
<evidence type="ECO:0000313" key="3">
    <source>
        <dbReference type="Proteomes" id="UP000316079"/>
    </source>
</evidence>
<proteinExistence type="predicted"/>
<sequence>MSSPSAAPTVPVACPKTRPSRSLSSETLWRLLPLGTSLKPASLTRTCCPSST</sequence>
<accession>A0A553PR55</accession>
<comment type="caution">
    <text evidence="2">The sequence shown here is derived from an EMBL/GenBank/DDBJ whole genome shotgun (WGS) entry which is preliminary data.</text>
</comment>